<keyword evidence="8" id="KW-1185">Reference proteome</keyword>
<dbReference type="Gene3D" id="6.10.340.10">
    <property type="match status" value="1"/>
</dbReference>
<evidence type="ECO:0000256" key="2">
    <source>
        <dbReference type="ARBA" id="ARBA00029447"/>
    </source>
</evidence>
<dbReference type="GO" id="GO:0016020">
    <property type="term" value="C:membrane"/>
    <property type="evidence" value="ECO:0007669"/>
    <property type="project" value="InterPro"/>
</dbReference>
<dbReference type="InterPro" id="IPR004089">
    <property type="entry name" value="MCPsignal_dom"/>
</dbReference>
<accession>A0A1S6U5H4</accession>
<evidence type="ECO:0000313" key="7">
    <source>
        <dbReference type="EMBL" id="AQW86981.1"/>
    </source>
</evidence>
<dbReference type="PROSITE" id="PS50111">
    <property type="entry name" value="CHEMOTAXIS_TRANSDUC_2"/>
    <property type="match status" value="1"/>
</dbReference>
<proteinExistence type="inferred from homology"/>
<dbReference type="PANTHER" id="PTHR32089:SF112">
    <property type="entry name" value="LYSOZYME-LIKE PROTEIN-RELATED"/>
    <property type="match status" value="1"/>
</dbReference>
<dbReference type="Pfam" id="PF22673">
    <property type="entry name" value="MCP-like_PDC_1"/>
    <property type="match status" value="1"/>
</dbReference>
<keyword evidence="1 3" id="KW-0807">Transducer</keyword>
<dbReference type="InterPro" id="IPR029151">
    <property type="entry name" value="Sensor-like_sf"/>
</dbReference>
<dbReference type="AlphaFoldDB" id="A0A1S6U5H4"/>
<dbReference type="Pfam" id="PF00015">
    <property type="entry name" value="MCPsignal"/>
    <property type="match status" value="1"/>
</dbReference>
<evidence type="ECO:0000259" key="6">
    <source>
        <dbReference type="PROSITE" id="PS50885"/>
    </source>
</evidence>
<feature type="domain" description="Methyl-accepting transducer" evidence="5">
    <location>
        <begin position="445"/>
        <end position="661"/>
    </location>
</feature>
<keyword evidence="4" id="KW-1133">Transmembrane helix</keyword>
<evidence type="ECO:0000256" key="3">
    <source>
        <dbReference type="PROSITE-ProRule" id="PRU00284"/>
    </source>
</evidence>
<dbReference type="CDD" id="cd12913">
    <property type="entry name" value="PDC1_MCP_like"/>
    <property type="match status" value="1"/>
</dbReference>
<name>A0A1S6U5H4_9BACT</name>
<dbReference type="InterPro" id="IPR003660">
    <property type="entry name" value="HAMP_dom"/>
</dbReference>
<comment type="similarity">
    <text evidence="2">Belongs to the methyl-accepting chemotaxis (MCP) protein family.</text>
</comment>
<dbReference type="Gene3D" id="1.10.287.950">
    <property type="entry name" value="Methyl-accepting chemotaxis protein"/>
    <property type="match status" value="1"/>
</dbReference>
<evidence type="ECO:0000313" key="8">
    <source>
        <dbReference type="Proteomes" id="UP000190868"/>
    </source>
</evidence>
<dbReference type="Proteomes" id="UP000190868">
    <property type="component" value="Chromosome"/>
</dbReference>
<dbReference type="Gene3D" id="3.30.450.20">
    <property type="entry name" value="PAS domain"/>
    <property type="match status" value="2"/>
</dbReference>
<dbReference type="PANTHER" id="PTHR32089">
    <property type="entry name" value="METHYL-ACCEPTING CHEMOTAXIS PROTEIN MCPB"/>
    <property type="match status" value="1"/>
</dbReference>
<evidence type="ECO:0000259" key="5">
    <source>
        <dbReference type="PROSITE" id="PS50111"/>
    </source>
</evidence>
<dbReference type="GO" id="GO:0007165">
    <property type="term" value="P:signal transduction"/>
    <property type="evidence" value="ECO:0007669"/>
    <property type="project" value="UniProtKB-KW"/>
</dbReference>
<feature type="domain" description="HAMP" evidence="6">
    <location>
        <begin position="377"/>
        <end position="424"/>
    </location>
</feature>
<dbReference type="SMART" id="SM00283">
    <property type="entry name" value="MA"/>
    <property type="match status" value="1"/>
</dbReference>
<feature type="transmembrane region" description="Helical" evidence="4">
    <location>
        <begin position="295"/>
        <end position="317"/>
    </location>
</feature>
<reference evidence="8" key="1">
    <citation type="submission" date="2016-09" db="EMBL/GenBank/DDBJ databases">
        <title>Comparative genomics of the Campylobacter concisus group.</title>
        <authorList>
            <person name="Miller W.G."/>
            <person name="Yee E."/>
            <person name="Chapman M.H."/>
            <person name="Huynh S."/>
            <person name="Bono J.L."/>
            <person name="On S.L.W."/>
            <person name="StLeger J."/>
            <person name="Foster G."/>
            <person name="Parker C.T."/>
        </authorList>
    </citation>
    <scope>NUCLEOTIDE SEQUENCE [LARGE SCALE GENOMIC DNA]</scope>
    <source>
        <strain evidence="8">RM18021</strain>
    </source>
</reference>
<evidence type="ECO:0000256" key="1">
    <source>
        <dbReference type="ARBA" id="ARBA00023224"/>
    </source>
</evidence>
<organism evidence="7 8">
    <name type="scientific">Campylobacter pinnipediorum subsp. caledonicus</name>
    <dbReference type="NCBI Taxonomy" id="1874362"/>
    <lineage>
        <taxon>Bacteria</taxon>
        <taxon>Pseudomonadati</taxon>
        <taxon>Campylobacterota</taxon>
        <taxon>Epsilonproteobacteria</taxon>
        <taxon>Campylobacterales</taxon>
        <taxon>Campylobacteraceae</taxon>
        <taxon>Campylobacter</taxon>
    </lineage>
</organism>
<dbReference type="SUPFAM" id="SSF58104">
    <property type="entry name" value="Methyl-accepting chemotaxis protein (MCP) signaling domain"/>
    <property type="match status" value="1"/>
</dbReference>
<evidence type="ECO:0000256" key="4">
    <source>
        <dbReference type="SAM" id="Phobius"/>
    </source>
</evidence>
<keyword evidence="4" id="KW-0472">Membrane</keyword>
<dbReference type="PROSITE" id="PS50885">
    <property type="entry name" value="HAMP"/>
    <property type="match status" value="1"/>
</dbReference>
<dbReference type="SUPFAM" id="SSF103190">
    <property type="entry name" value="Sensory domain-like"/>
    <property type="match status" value="1"/>
</dbReference>
<gene>
    <name evidence="7" type="ORF">CPIN18021_0119</name>
</gene>
<keyword evidence="4" id="KW-0812">Transmembrane</keyword>
<protein>
    <submittedName>
        <fullName evidence="7">Cache sensor-containing MCP-domain signal transduction protein</fullName>
    </submittedName>
</protein>
<dbReference type="EMBL" id="CP017258">
    <property type="protein sequence ID" value="AQW86981.1"/>
    <property type="molecule type" value="Genomic_DNA"/>
</dbReference>
<sequence>MKKVSNKLGVVILCLLVASFSIFAFQSYKETSSVITALSKEAKKVASLSMRIFIESYFVDNIGLIKDVKRHLEENPYLLDNEEILKEDLIKYATSPASNGVYIIREKQGDLIAAENRHNGNILFNVYTKEKDSYDPKSKEYYKKAVEKRDIYFTNPHVDELTGKNAITVSAPFYSNGKLLGVIRTDVFIEKLKVLSDVKDSETSVINVIDMDTLKMVYHPNPSYIMSNDPTLSNLTKHFIDEYQKNKDEAFNYTFKGVDKIGACQAYKQANWLVCSGNALSDYDTELNGVITHQAIFSIIFIIVIVTILLYTVNYFLKPISSISAGLASFFKFLNYEIKEPIRTNVSSQDEFGQMATMINENIAKIQDSKTQENNFIQQANHFVDKIKDADFTATLDANTNNPALNQLKQTFKELQEALQEAIAKDGQDVLRLLDSYKRQDFTSRLDDEGRMASGVNLLGEEITNMLKNNLKQAETLQQKAQILSSSMDELTNGANSQASSLQESAAAVEQMSSSMNAISQKTQDVIRQSEEIKNIITIIRDIADQTNLLALNAAIEAARAGEHGRGFAVVADEVRKLAERTQKSLGEIEANTNVLAQSINEMSESIKEQAEGINMINKSVSEVDMLTQQNVKIANNTNQITLEVDDMAKTIVEDVRKKKF</sequence>